<proteinExistence type="predicted"/>
<dbReference type="RefSeq" id="XP_042639053.1">
    <property type="nucleotide sequence ID" value="XM_042783119.1"/>
</dbReference>
<evidence type="ECO:0000313" key="2">
    <source>
        <dbReference type="RefSeq" id="XP_042639053.1"/>
    </source>
</evidence>
<sequence length="559" mass="61973">MARCQALRHHHSRRHVFVGRTISSAQDGPPNRARAGPFPKPTIWAEPDSVIIWGRPVTIWCQASLEAEEYHLSKAEIPEPWVRQKLLEPSDKAKFSIVHLTQSYAGKNYCYYHKSTYWSAHSDSLDLVVTGFYTKSTLSALPSPMVTSGGNLTLQCGSWLGYDRFVLSEEGKHIGSWSQDSQQLSSGQYQAVFTVVRVTSNHRGTFKCYGYFKNTPHVWLKASDILELLISGMYGKPFLLSQQGPIVVSGDSLTFHCGSDVRYDRFALSKEGTHDLLKYFGWQSEAGLSQVNFPLGRVNRTHGGKYRCYGGYNLSHEWSAPSDPLDVLVTGELPYKPFLWVWPNLTVASGDNVTFQLFKEDVPLVSEFQNVLSPNNSLMAPVTPAHAGIYRCYGSSHHFSTWSEPSDALEIGVTGLYRKPSLTAQLGPGVMSGGNVTLCCRSESSLDVFHLVKEGEAHDSWFSGVQSHNGTCQADFSLGPMTPALGGAYRCYGSFQHSPYEWSEPSDPLVVSAPTLQDYTVENLIRMGGAGLTFVALLVVLAEAWWGLRVHSMETEETS</sequence>
<evidence type="ECO:0000313" key="1">
    <source>
        <dbReference type="Proteomes" id="UP000694850"/>
    </source>
</evidence>
<organism evidence="1 2">
    <name type="scientific">Orycteropus afer afer</name>
    <dbReference type="NCBI Taxonomy" id="1230840"/>
    <lineage>
        <taxon>Eukaryota</taxon>
        <taxon>Metazoa</taxon>
        <taxon>Chordata</taxon>
        <taxon>Craniata</taxon>
        <taxon>Vertebrata</taxon>
        <taxon>Euteleostomi</taxon>
        <taxon>Mammalia</taxon>
        <taxon>Eutheria</taxon>
        <taxon>Afrotheria</taxon>
        <taxon>Tubulidentata</taxon>
        <taxon>Orycteropodidae</taxon>
        <taxon>Orycteropus</taxon>
    </lineage>
</organism>
<gene>
    <name evidence="2" type="primary">LOC103211032</name>
</gene>
<keyword evidence="1" id="KW-1185">Reference proteome</keyword>
<name>A0AC54ZEV2_ORYAF</name>
<dbReference type="Proteomes" id="UP000694850">
    <property type="component" value="Unplaced"/>
</dbReference>
<accession>A0AC54ZEV2</accession>
<protein>
    <submittedName>
        <fullName evidence="2">Leukocyte immunoglobulin-like receptor subfamily B member 3</fullName>
    </submittedName>
</protein>
<reference evidence="2" key="1">
    <citation type="submission" date="2025-08" db="UniProtKB">
        <authorList>
            <consortium name="RefSeq"/>
        </authorList>
    </citation>
    <scope>IDENTIFICATION</scope>
</reference>